<gene>
    <name evidence="2" type="ORF">BDK51DRAFT_46183</name>
</gene>
<evidence type="ECO:0000313" key="3">
    <source>
        <dbReference type="Proteomes" id="UP000269721"/>
    </source>
</evidence>
<reference evidence="3" key="1">
    <citation type="journal article" date="2018" name="Nat. Microbiol.">
        <title>Leveraging single-cell genomics to expand the fungal tree of life.</title>
        <authorList>
            <person name="Ahrendt S.R."/>
            <person name="Quandt C.A."/>
            <person name="Ciobanu D."/>
            <person name="Clum A."/>
            <person name="Salamov A."/>
            <person name="Andreopoulos B."/>
            <person name="Cheng J.F."/>
            <person name="Woyke T."/>
            <person name="Pelin A."/>
            <person name="Henrissat B."/>
            <person name="Reynolds N.K."/>
            <person name="Benny G.L."/>
            <person name="Smith M.E."/>
            <person name="James T.Y."/>
            <person name="Grigoriev I.V."/>
        </authorList>
    </citation>
    <scope>NUCLEOTIDE SEQUENCE [LARGE SCALE GENOMIC DNA]</scope>
</reference>
<feature type="compositionally biased region" description="Basic and acidic residues" evidence="1">
    <location>
        <begin position="164"/>
        <end position="190"/>
    </location>
</feature>
<feature type="region of interest" description="Disordered" evidence="1">
    <location>
        <begin position="94"/>
        <end position="226"/>
    </location>
</feature>
<dbReference type="EMBL" id="KZ994131">
    <property type="protein sequence ID" value="RKO93739.1"/>
    <property type="molecule type" value="Genomic_DNA"/>
</dbReference>
<name>A0A4P9WL40_9FUNG</name>
<feature type="compositionally biased region" description="Acidic residues" evidence="1">
    <location>
        <begin position="9"/>
        <end position="20"/>
    </location>
</feature>
<dbReference type="OrthoDB" id="27237at2759"/>
<organism evidence="2 3">
    <name type="scientific">Blyttiomyces helicus</name>
    <dbReference type="NCBI Taxonomy" id="388810"/>
    <lineage>
        <taxon>Eukaryota</taxon>
        <taxon>Fungi</taxon>
        <taxon>Fungi incertae sedis</taxon>
        <taxon>Chytridiomycota</taxon>
        <taxon>Chytridiomycota incertae sedis</taxon>
        <taxon>Chytridiomycetes</taxon>
        <taxon>Chytridiomycetes incertae sedis</taxon>
        <taxon>Blyttiomyces</taxon>
    </lineage>
</organism>
<accession>A0A4P9WL40</accession>
<proteinExistence type="predicted"/>
<feature type="region of interest" description="Disordered" evidence="1">
    <location>
        <begin position="1"/>
        <end position="20"/>
    </location>
</feature>
<evidence type="ECO:0000313" key="2">
    <source>
        <dbReference type="EMBL" id="RKO93739.1"/>
    </source>
</evidence>
<protein>
    <submittedName>
        <fullName evidence="2">Uncharacterized protein</fullName>
    </submittedName>
</protein>
<feature type="compositionally biased region" description="Pro residues" evidence="1">
    <location>
        <begin position="102"/>
        <end position="115"/>
    </location>
</feature>
<keyword evidence="3" id="KW-1185">Reference proteome</keyword>
<feature type="compositionally biased region" description="Polar residues" evidence="1">
    <location>
        <begin position="131"/>
        <end position="141"/>
    </location>
</feature>
<dbReference type="AlphaFoldDB" id="A0A4P9WL40"/>
<dbReference type="Proteomes" id="UP000269721">
    <property type="component" value="Unassembled WGS sequence"/>
</dbReference>
<sequence length="226" mass="24730">MSFAPAPESESDSDSDVESGLEEYMEAMDNELAPTKIRADFEKVARSDRLLLDEQAPTILDWFVFPLSPFTPHPKLLSPHLPPTFCLLPLPPPPASASTCRLPPPASRLPPPASRRPPCSNSVAVPRNKAAASNTPTTQLMAQAKARRRSPWPTQRDLGSSTSWKERELPPDQRQNSGREDSGRGREPRGEGWWSPKVGSWADESAGLPGPPEMGHSASFKSDGWC</sequence>
<evidence type="ECO:0000256" key="1">
    <source>
        <dbReference type="SAM" id="MobiDB-lite"/>
    </source>
</evidence>